<keyword evidence="4" id="KW-0904">Protein phosphatase</keyword>
<evidence type="ECO:0000256" key="3">
    <source>
        <dbReference type="ARBA" id="ARBA00048336"/>
    </source>
</evidence>
<evidence type="ECO:0000259" key="6">
    <source>
        <dbReference type="PROSITE" id="PS51746"/>
    </source>
</evidence>
<feature type="region of interest" description="Disordered" evidence="5">
    <location>
        <begin position="59"/>
        <end position="83"/>
    </location>
</feature>
<reference evidence="7" key="3">
    <citation type="submission" date="2015-04" db="UniProtKB">
        <authorList>
            <consortium name="EnsemblPlants"/>
        </authorList>
    </citation>
    <scope>IDENTIFICATION</scope>
</reference>
<keyword evidence="8" id="KW-1185">Reference proteome</keyword>
<evidence type="ECO:0000313" key="7">
    <source>
        <dbReference type="EnsemblPlants" id="LPERR02G20500.1"/>
    </source>
</evidence>
<organism evidence="7 8">
    <name type="scientific">Leersia perrieri</name>
    <dbReference type="NCBI Taxonomy" id="77586"/>
    <lineage>
        <taxon>Eukaryota</taxon>
        <taxon>Viridiplantae</taxon>
        <taxon>Streptophyta</taxon>
        <taxon>Embryophyta</taxon>
        <taxon>Tracheophyta</taxon>
        <taxon>Spermatophyta</taxon>
        <taxon>Magnoliopsida</taxon>
        <taxon>Liliopsida</taxon>
        <taxon>Poales</taxon>
        <taxon>Poaceae</taxon>
        <taxon>BOP clade</taxon>
        <taxon>Oryzoideae</taxon>
        <taxon>Oryzeae</taxon>
        <taxon>Oryzinae</taxon>
        <taxon>Leersia</taxon>
    </lineage>
</organism>
<dbReference type="InterPro" id="IPR001932">
    <property type="entry name" value="PPM-type_phosphatase-like_dom"/>
</dbReference>
<keyword evidence="4" id="KW-0464">Manganese</keyword>
<dbReference type="PROSITE" id="PS51746">
    <property type="entry name" value="PPM_2"/>
    <property type="match status" value="2"/>
</dbReference>
<dbReference type="SMART" id="SM00332">
    <property type="entry name" value="PP2Cc"/>
    <property type="match status" value="1"/>
</dbReference>
<evidence type="ECO:0000256" key="5">
    <source>
        <dbReference type="SAM" id="MobiDB-lite"/>
    </source>
</evidence>
<evidence type="ECO:0000256" key="4">
    <source>
        <dbReference type="RuleBase" id="RU366020"/>
    </source>
</evidence>
<keyword evidence="4" id="KW-0378">Hydrolase</keyword>
<proteinExistence type="inferred from homology"/>
<comment type="cofactor">
    <cofactor evidence="4">
        <name>Mg(2+)</name>
        <dbReference type="ChEBI" id="CHEBI:18420"/>
    </cofactor>
</comment>
<feature type="domain" description="PPM-type phosphatase" evidence="6">
    <location>
        <begin position="98"/>
        <end position="345"/>
    </location>
</feature>
<dbReference type="InterPro" id="IPR039123">
    <property type="entry name" value="PPTC7"/>
</dbReference>
<feature type="region of interest" description="Disordered" evidence="5">
    <location>
        <begin position="381"/>
        <end position="444"/>
    </location>
</feature>
<dbReference type="AlphaFoldDB" id="A0A0D9VIN3"/>
<comment type="catalytic activity">
    <reaction evidence="3 4">
        <text>O-phospho-L-threonyl-[protein] + H2O = L-threonyl-[protein] + phosphate</text>
        <dbReference type="Rhea" id="RHEA:47004"/>
        <dbReference type="Rhea" id="RHEA-COMP:11060"/>
        <dbReference type="Rhea" id="RHEA-COMP:11605"/>
        <dbReference type="ChEBI" id="CHEBI:15377"/>
        <dbReference type="ChEBI" id="CHEBI:30013"/>
        <dbReference type="ChEBI" id="CHEBI:43474"/>
        <dbReference type="ChEBI" id="CHEBI:61977"/>
        <dbReference type="EC" id="3.1.3.16"/>
    </reaction>
</comment>
<dbReference type="GO" id="GO:0004722">
    <property type="term" value="F:protein serine/threonine phosphatase activity"/>
    <property type="evidence" value="ECO:0007669"/>
    <property type="project" value="UniProtKB-EC"/>
</dbReference>
<reference evidence="7 8" key="1">
    <citation type="submission" date="2012-08" db="EMBL/GenBank/DDBJ databases">
        <title>Oryza genome evolution.</title>
        <authorList>
            <person name="Wing R.A."/>
        </authorList>
    </citation>
    <scope>NUCLEOTIDE SEQUENCE</scope>
</reference>
<evidence type="ECO:0000313" key="8">
    <source>
        <dbReference type="Proteomes" id="UP000032180"/>
    </source>
</evidence>
<evidence type="ECO:0000256" key="2">
    <source>
        <dbReference type="ARBA" id="ARBA00047761"/>
    </source>
</evidence>
<dbReference type="PANTHER" id="PTHR12320:SF87">
    <property type="entry name" value="PROTEIN PHOSPHATASE 2C 24-RELATED"/>
    <property type="match status" value="1"/>
</dbReference>
<comment type="similarity">
    <text evidence="4">Belongs to the PP2C family.</text>
</comment>
<keyword evidence="1 4" id="KW-0479">Metal-binding</keyword>
<evidence type="ECO:0000256" key="1">
    <source>
        <dbReference type="ARBA" id="ARBA00022723"/>
    </source>
</evidence>
<accession>A0A0D9VIN3</accession>
<dbReference type="HOGENOM" id="CLU_029404_4_0_1"/>
<dbReference type="STRING" id="77586.A0A0D9VIN3"/>
<feature type="domain" description="PPM-type phosphatase" evidence="6">
    <location>
        <begin position="444"/>
        <end position="688"/>
    </location>
</feature>
<sequence length="693" mass="74473">MEALVQIQQTLSEIDRRIPDALRIAMGVQLHATEPAHYRDEVTRFAAFLFLLPPGEDGAGDDPMECDGGGGDTAESSSSTTTTSMEIECEYFRRPRRPLRMVAASCYLPDHDEDMHFLLPEAGVVGVADGVGGCSARGVDAAAFSRALMSNALKAVADFATATGGMGVVCSCPYTLLELAYSQAVAANTQGASTAVLLSLDGATLRYAYVGDSAFAVVRDGVIVHRSETQNYFFNCPFQLCVTDGTSVTDAARGCVEVEEGDVVVVGTDGLFDNVFDRELRQIVSMGRMMGLSPKQMADVIAGYAFEASTMKNRDTPFSAGSRAQKGTSFQQGKRDDITVVVAYINDRAIPDVIRAAVGLEHHYRTVSVNSDGVIKSFTNSLLCPPEPEQKHDDGDGEAAGSKAISSPRKRKQDSDDEAELVPSPKRRKREAHDGAEEGDHGEVIKKASLRMDWKSCYVPHHNEGAHFGYDDASVVAVADGVGGSRKDGVDASAFARGLMTRAHELLVTATDPTAPVCPYTLLAHAYDDTAESGASTAVILALDGDVLKWTYVGDSGFAVLRDGKIVHRSKPQTRYFNAPCYLSRGGGVGITEAKVGETTGRRRRGGRDGRLFDNVSDADLEKVVQIVTALGFSIRHMVDFIAGAAYEMSRCPEKDSPFVVASRKQRYRAHHHQGGKIDDITVVVARVVSSES</sequence>
<protein>
    <recommendedName>
        <fullName evidence="4">Protein phosphatase</fullName>
        <ecNumber evidence="4">3.1.3.16</ecNumber>
    </recommendedName>
</protein>
<dbReference type="EC" id="3.1.3.16" evidence="4"/>
<comment type="cofactor">
    <cofactor evidence="4">
        <name>Mn(2+)</name>
        <dbReference type="ChEBI" id="CHEBI:29035"/>
    </cofactor>
</comment>
<reference evidence="8" key="2">
    <citation type="submission" date="2013-12" db="EMBL/GenBank/DDBJ databases">
        <authorList>
            <person name="Yu Y."/>
            <person name="Lee S."/>
            <person name="de Baynast K."/>
            <person name="Wissotski M."/>
            <person name="Liu L."/>
            <person name="Talag J."/>
            <person name="Goicoechea J."/>
            <person name="Angelova A."/>
            <person name="Jetty R."/>
            <person name="Kudrna D."/>
            <person name="Golser W."/>
            <person name="Rivera L."/>
            <person name="Zhang J."/>
            <person name="Wing R."/>
        </authorList>
    </citation>
    <scope>NUCLEOTIDE SEQUENCE</scope>
</reference>
<keyword evidence="4" id="KW-0460">Magnesium</keyword>
<feature type="compositionally biased region" description="Basic and acidic residues" evidence="5">
    <location>
        <begin position="431"/>
        <end position="444"/>
    </location>
</feature>
<dbReference type="EnsemblPlants" id="LPERR02G20500.1">
    <property type="protein sequence ID" value="LPERR02G20500.1"/>
    <property type="gene ID" value="LPERR02G20500"/>
</dbReference>
<dbReference type="SUPFAM" id="SSF81606">
    <property type="entry name" value="PP2C-like"/>
    <property type="match status" value="2"/>
</dbReference>
<dbReference type="SMART" id="SM00331">
    <property type="entry name" value="PP2C_SIG"/>
    <property type="match status" value="1"/>
</dbReference>
<dbReference type="eggNOG" id="KOG1379">
    <property type="taxonomic scope" value="Eukaryota"/>
</dbReference>
<dbReference type="Proteomes" id="UP000032180">
    <property type="component" value="Chromosome 2"/>
</dbReference>
<dbReference type="InterPro" id="IPR036457">
    <property type="entry name" value="PPM-type-like_dom_sf"/>
</dbReference>
<dbReference type="Gene3D" id="3.60.40.10">
    <property type="entry name" value="PPM-type phosphatase domain"/>
    <property type="match status" value="3"/>
</dbReference>
<dbReference type="GO" id="GO:0046872">
    <property type="term" value="F:metal ion binding"/>
    <property type="evidence" value="ECO:0007669"/>
    <property type="project" value="UniProtKB-UniRule"/>
</dbReference>
<dbReference type="Gramene" id="LPERR02G20500.1">
    <property type="protein sequence ID" value="LPERR02G20500.1"/>
    <property type="gene ID" value="LPERR02G20500"/>
</dbReference>
<dbReference type="PANTHER" id="PTHR12320">
    <property type="entry name" value="PROTEIN PHOSPHATASE 2C"/>
    <property type="match status" value="1"/>
</dbReference>
<name>A0A0D9VIN3_9ORYZ</name>
<comment type="catalytic activity">
    <reaction evidence="2 4">
        <text>O-phospho-L-seryl-[protein] + H2O = L-seryl-[protein] + phosphate</text>
        <dbReference type="Rhea" id="RHEA:20629"/>
        <dbReference type="Rhea" id="RHEA-COMP:9863"/>
        <dbReference type="Rhea" id="RHEA-COMP:11604"/>
        <dbReference type="ChEBI" id="CHEBI:15377"/>
        <dbReference type="ChEBI" id="CHEBI:29999"/>
        <dbReference type="ChEBI" id="CHEBI:43474"/>
        <dbReference type="ChEBI" id="CHEBI:83421"/>
        <dbReference type="EC" id="3.1.3.16"/>
    </reaction>
</comment>